<dbReference type="CDD" id="cd07989">
    <property type="entry name" value="LPLAT_AGPAT-like"/>
    <property type="match status" value="1"/>
</dbReference>
<evidence type="ECO:0000256" key="1">
    <source>
        <dbReference type="ARBA" id="ARBA00005189"/>
    </source>
</evidence>
<dbReference type="SMART" id="SM00563">
    <property type="entry name" value="PlsC"/>
    <property type="match status" value="1"/>
</dbReference>
<dbReference type="PANTHER" id="PTHR10434">
    <property type="entry name" value="1-ACYL-SN-GLYCEROL-3-PHOSPHATE ACYLTRANSFERASE"/>
    <property type="match status" value="1"/>
</dbReference>
<evidence type="ECO:0000313" key="6">
    <source>
        <dbReference type="EMBL" id="MCV2368069.1"/>
    </source>
</evidence>
<dbReference type="InterPro" id="IPR002123">
    <property type="entry name" value="Plipid/glycerol_acylTrfase"/>
</dbReference>
<comment type="pathway">
    <text evidence="1">Lipid metabolism.</text>
</comment>
<evidence type="ECO:0000256" key="3">
    <source>
        <dbReference type="ARBA" id="ARBA00023315"/>
    </source>
</evidence>
<reference evidence="6 7" key="1">
    <citation type="submission" date="2021-11" db="EMBL/GenBank/DDBJ databases">
        <authorList>
            <person name="Liang Q."/>
            <person name="Mou H."/>
            <person name="Liu Z."/>
        </authorList>
    </citation>
    <scope>NUCLEOTIDE SEQUENCE [LARGE SCALE GENOMIC DNA]</scope>
    <source>
        <strain evidence="6 7">CHU3</strain>
    </source>
</reference>
<name>A0ABT2YDE7_9BURK</name>
<keyword evidence="2" id="KW-0808">Transferase</keyword>
<evidence type="ECO:0000256" key="2">
    <source>
        <dbReference type="ARBA" id="ARBA00022679"/>
    </source>
</evidence>
<dbReference type="GO" id="GO:0016746">
    <property type="term" value="F:acyltransferase activity"/>
    <property type="evidence" value="ECO:0007669"/>
    <property type="project" value="UniProtKB-KW"/>
</dbReference>
<dbReference type="RefSeq" id="WP_263570686.1">
    <property type="nucleotide sequence ID" value="NZ_JAJIRN010000003.1"/>
</dbReference>
<dbReference type="PANTHER" id="PTHR10434:SF66">
    <property type="entry name" value="PHOSPHOLIPID_GLYCEROL ACYLTRANSFERASE DOMAIN-CONTAINING PROTEIN"/>
    <property type="match status" value="1"/>
</dbReference>
<proteinExistence type="predicted"/>
<keyword evidence="7" id="KW-1185">Reference proteome</keyword>
<keyword evidence="4" id="KW-1133">Transmembrane helix</keyword>
<gene>
    <name evidence="6" type="ORF">LNV07_08150</name>
</gene>
<keyword evidence="3 6" id="KW-0012">Acyltransferase</keyword>
<feature type="transmembrane region" description="Helical" evidence="4">
    <location>
        <begin position="12"/>
        <end position="33"/>
    </location>
</feature>
<dbReference type="EMBL" id="JAJIRN010000003">
    <property type="protein sequence ID" value="MCV2368069.1"/>
    <property type="molecule type" value="Genomic_DNA"/>
</dbReference>
<organism evidence="6 7">
    <name type="scientific">Roseateles oligotrophus</name>
    <dbReference type="NCBI Taxonomy" id="1769250"/>
    <lineage>
        <taxon>Bacteria</taxon>
        <taxon>Pseudomonadati</taxon>
        <taxon>Pseudomonadota</taxon>
        <taxon>Betaproteobacteria</taxon>
        <taxon>Burkholderiales</taxon>
        <taxon>Sphaerotilaceae</taxon>
        <taxon>Roseateles</taxon>
    </lineage>
</organism>
<dbReference type="Proteomes" id="UP001209701">
    <property type="component" value="Unassembled WGS sequence"/>
</dbReference>
<evidence type="ECO:0000256" key="4">
    <source>
        <dbReference type="SAM" id="Phobius"/>
    </source>
</evidence>
<keyword evidence="4" id="KW-0472">Membrane</keyword>
<evidence type="ECO:0000259" key="5">
    <source>
        <dbReference type="SMART" id="SM00563"/>
    </source>
</evidence>
<dbReference type="Pfam" id="PF01553">
    <property type="entry name" value="Acyltransferase"/>
    <property type="match status" value="1"/>
</dbReference>
<keyword evidence="4" id="KW-0812">Transmembrane</keyword>
<protein>
    <submittedName>
        <fullName evidence="6">1-acyl-sn-glycerol-3-phosphate acyltransferase</fullName>
    </submittedName>
</protein>
<evidence type="ECO:0000313" key="7">
    <source>
        <dbReference type="Proteomes" id="UP001209701"/>
    </source>
</evidence>
<feature type="domain" description="Phospholipid/glycerol acyltransferase" evidence="5">
    <location>
        <begin position="86"/>
        <end position="194"/>
    </location>
</feature>
<accession>A0ABT2YDE7</accession>
<comment type="caution">
    <text evidence="6">The sequence shown here is derived from an EMBL/GenBank/DDBJ whole genome shotgun (WGS) entry which is preliminary data.</text>
</comment>
<dbReference type="SUPFAM" id="SSF69593">
    <property type="entry name" value="Glycerol-3-phosphate (1)-acyltransferase"/>
    <property type="match status" value="1"/>
</dbReference>
<sequence length="255" mass="27937">MRAELNRLRRIAATGVAFAVFGVGGALIGLLYFPLLLLLERRPAQRSRHARGVVRWVFSAFIGLMRRLGLISYRIEGQSRLDRSGLLILANHPTLIDVVFLISMVRNADCVVRAGLASNPFTFGPVRACDYVRNNEGPDLLQSCMDSLRQGANLVIFPEGTRSKPGQALQLQRGAAQIAARAPCNVTPVHIHCWPPGLSKGQPWWRVADRPLHFSIVVGEDIAIAPFLDAAAQEPGLAARSLTAHLAKYFSKQGE</sequence>